<dbReference type="InterPro" id="IPR051863">
    <property type="entry name" value="HIPP"/>
</dbReference>
<protein>
    <recommendedName>
        <fullName evidence="6">HMA domain-containing protein</fullName>
    </recommendedName>
</protein>
<keyword evidence="8" id="KW-1185">Reference proteome</keyword>
<comment type="caution">
    <text evidence="7">The sequence shown here is derived from an EMBL/GenBank/DDBJ whole genome shotgun (WGS) entry which is preliminary data.</text>
</comment>
<evidence type="ECO:0000256" key="3">
    <source>
        <dbReference type="ARBA" id="ARBA00023288"/>
    </source>
</evidence>
<dbReference type="PROSITE" id="PS50846">
    <property type="entry name" value="HMA_2"/>
    <property type="match status" value="1"/>
</dbReference>
<dbReference type="AlphaFoldDB" id="A0A822ZBF9"/>
<dbReference type="InterPro" id="IPR036163">
    <property type="entry name" value="HMA_dom_sf"/>
</dbReference>
<dbReference type="PANTHER" id="PTHR45811:SF13">
    <property type="entry name" value="OS04G0661100 PROTEIN"/>
    <property type="match status" value="1"/>
</dbReference>
<organism evidence="7 8">
    <name type="scientific">Nelumbo nucifera</name>
    <name type="common">Sacred lotus</name>
    <dbReference type="NCBI Taxonomy" id="4432"/>
    <lineage>
        <taxon>Eukaryota</taxon>
        <taxon>Viridiplantae</taxon>
        <taxon>Streptophyta</taxon>
        <taxon>Embryophyta</taxon>
        <taxon>Tracheophyta</taxon>
        <taxon>Spermatophyta</taxon>
        <taxon>Magnoliopsida</taxon>
        <taxon>Proteales</taxon>
        <taxon>Nelumbonaceae</taxon>
        <taxon>Nelumbo</taxon>
    </lineage>
</organism>
<gene>
    <name evidence="7" type="ORF">HUJ06_015108</name>
</gene>
<dbReference type="Pfam" id="PF00403">
    <property type="entry name" value="HMA"/>
    <property type="match status" value="1"/>
</dbReference>
<evidence type="ECO:0000259" key="6">
    <source>
        <dbReference type="PROSITE" id="PS50846"/>
    </source>
</evidence>
<keyword evidence="3" id="KW-0449">Lipoprotein</keyword>
<proteinExistence type="inferred from homology"/>
<name>A0A822ZBF9_NELNU</name>
<evidence type="ECO:0000256" key="4">
    <source>
        <dbReference type="ARBA" id="ARBA00023289"/>
    </source>
</evidence>
<dbReference type="Gene3D" id="3.30.70.100">
    <property type="match status" value="1"/>
</dbReference>
<keyword evidence="2" id="KW-0479">Metal-binding</keyword>
<sequence length="111" mass="11987">MVQTTVMKVNIYCQKCKQELISAISGLRGVDKVEVDVANGTLTVTGTVDPYDVLIHTKKTGKFVDVVSIGPPPKSEANNNPEPKVDNVTFHGCEQVCIIHVDEPDSGCSIM</sequence>
<evidence type="ECO:0000313" key="8">
    <source>
        <dbReference type="Proteomes" id="UP000607653"/>
    </source>
</evidence>
<evidence type="ECO:0000256" key="2">
    <source>
        <dbReference type="ARBA" id="ARBA00022723"/>
    </source>
</evidence>
<keyword evidence="1" id="KW-0488">Methylation</keyword>
<evidence type="ECO:0000313" key="7">
    <source>
        <dbReference type="EMBL" id="DAD40785.1"/>
    </source>
</evidence>
<keyword evidence="4" id="KW-0636">Prenylation</keyword>
<dbReference type="GO" id="GO:0046872">
    <property type="term" value="F:metal ion binding"/>
    <property type="evidence" value="ECO:0007669"/>
    <property type="project" value="UniProtKB-KW"/>
</dbReference>
<dbReference type="PANTHER" id="PTHR45811">
    <property type="entry name" value="COPPER TRANSPORT PROTEIN FAMILY-RELATED"/>
    <property type="match status" value="1"/>
</dbReference>
<dbReference type="InterPro" id="IPR006121">
    <property type="entry name" value="HMA_dom"/>
</dbReference>
<evidence type="ECO:0000256" key="1">
    <source>
        <dbReference type="ARBA" id="ARBA00022481"/>
    </source>
</evidence>
<evidence type="ECO:0000256" key="5">
    <source>
        <dbReference type="ARBA" id="ARBA00024045"/>
    </source>
</evidence>
<dbReference type="Proteomes" id="UP000607653">
    <property type="component" value="Unassembled WGS sequence"/>
</dbReference>
<dbReference type="SUPFAM" id="SSF55008">
    <property type="entry name" value="HMA, heavy metal-associated domain"/>
    <property type="match status" value="1"/>
</dbReference>
<accession>A0A822ZBF9</accession>
<reference evidence="7 8" key="1">
    <citation type="journal article" date="2020" name="Mol. Biol. Evol.">
        <title>Distinct Expression and Methylation Patterns for Genes with Different Fates following a Single Whole-Genome Duplication in Flowering Plants.</title>
        <authorList>
            <person name="Shi T."/>
            <person name="Rahmani R.S."/>
            <person name="Gugger P.F."/>
            <person name="Wang M."/>
            <person name="Li H."/>
            <person name="Zhang Y."/>
            <person name="Li Z."/>
            <person name="Wang Q."/>
            <person name="Van de Peer Y."/>
            <person name="Marchal K."/>
            <person name="Chen J."/>
        </authorList>
    </citation>
    <scope>NUCLEOTIDE SEQUENCE [LARGE SCALE GENOMIC DNA]</scope>
    <source>
        <tissue evidence="7">Leaf</tissue>
    </source>
</reference>
<comment type="similarity">
    <text evidence="5">Belongs to the HIPP family.</text>
</comment>
<dbReference type="EMBL" id="DUZY01000005">
    <property type="protein sequence ID" value="DAD40785.1"/>
    <property type="molecule type" value="Genomic_DNA"/>
</dbReference>
<feature type="domain" description="HMA" evidence="6">
    <location>
        <begin position="2"/>
        <end position="66"/>
    </location>
</feature>
<dbReference type="CDD" id="cd00371">
    <property type="entry name" value="HMA"/>
    <property type="match status" value="1"/>
</dbReference>